<evidence type="ECO:0000313" key="2">
    <source>
        <dbReference type="Proteomes" id="UP000235392"/>
    </source>
</evidence>
<sequence length="232" mass="26397">MIPPPFNNTPVLVVGWLLASPPQPPTYPIHLDFNMWVKRQTLPGRPSNSMYRNSTYARITVREPLPPIHVSANDFNTEAFKNMISMHLCQHITTPPIWLQLHKADANQAIKWTLTICKVQTWSQTGQGTTPFDKFFVALMSFTPASQITVEAVMDRPVQNSRPPASKDSPSEHNSKHLSCYCETKSAQAPFLRKRAKSKPYDPCSHKFPRMMVPEVAIDMESFWDLCHIPPD</sequence>
<reference evidence="1 2" key="1">
    <citation type="submission" date="2017-11" db="EMBL/GenBank/DDBJ databases">
        <title>De novo assembly and phasing of dikaryotic genomes from two isolates of Puccinia coronata f. sp. avenae, the causal agent of oat crown rust.</title>
        <authorList>
            <person name="Miller M.E."/>
            <person name="Zhang Y."/>
            <person name="Omidvar V."/>
            <person name="Sperschneider J."/>
            <person name="Schwessinger B."/>
            <person name="Raley C."/>
            <person name="Palmer J.M."/>
            <person name="Garnica D."/>
            <person name="Upadhyaya N."/>
            <person name="Rathjen J."/>
            <person name="Taylor J.M."/>
            <person name="Park R.F."/>
            <person name="Dodds P.N."/>
            <person name="Hirsch C.D."/>
            <person name="Kianian S.F."/>
            <person name="Figueroa M."/>
        </authorList>
    </citation>
    <scope>NUCLEOTIDE SEQUENCE [LARGE SCALE GENOMIC DNA]</scope>
    <source>
        <strain evidence="1">12SD80</strain>
    </source>
</reference>
<name>A0A2N5T034_9BASI</name>
<dbReference type="EMBL" id="PGCI01000725">
    <property type="protein sequence ID" value="PLW18854.1"/>
    <property type="molecule type" value="Genomic_DNA"/>
</dbReference>
<organism evidence="1 2">
    <name type="scientific">Puccinia coronata f. sp. avenae</name>
    <dbReference type="NCBI Taxonomy" id="200324"/>
    <lineage>
        <taxon>Eukaryota</taxon>
        <taxon>Fungi</taxon>
        <taxon>Dikarya</taxon>
        <taxon>Basidiomycota</taxon>
        <taxon>Pucciniomycotina</taxon>
        <taxon>Pucciniomycetes</taxon>
        <taxon>Pucciniales</taxon>
        <taxon>Pucciniaceae</taxon>
        <taxon>Puccinia</taxon>
    </lineage>
</organism>
<protein>
    <submittedName>
        <fullName evidence="1">Uncharacterized protein</fullName>
    </submittedName>
</protein>
<evidence type="ECO:0000313" key="1">
    <source>
        <dbReference type="EMBL" id="PLW18854.1"/>
    </source>
</evidence>
<gene>
    <name evidence="1" type="ORF">PCASD_16817</name>
</gene>
<proteinExistence type="predicted"/>
<dbReference type="AlphaFoldDB" id="A0A2N5T034"/>
<comment type="caution">
    <text evidence="1">The sequence shown here is derived from an EMBL/GenBank/DDBJ whole genome shotgun (WGS) entry which is preliminary data.</text>
</comment>
<dbReference type="Proteomes" id="UP000235392">
    <property type="component" value="Unassembled WGS sequence"/>
</dbReference>
<accession>A0A2N5T034</accession>